<gene>
    <name evidence="2" type="ORF">GJV76_07970</name>
</gene>
<dbReference type="AlphaFoldDB" id="A0A6I3LKN5"/>
<keyword evidence="2" id="KW-0808">Transferase</keyword>
<keyword evidence="2" id="KW-0489">Methyltransferase</keyword>
<dbReference type="RefSeq" id="WP_155092099.1">
    <property type="nucleotide sequence ID" value="NZ_CP102754.1"/>
</dbReference>
<evidence type="ECO:0000256" key="1">
    <source>
        <dbReference type="SAM" id="Phobius"/>
    </source>
</evidence>
<dbReference type="InterPro" id="IPR045755">
    <property type="entry name" value="FtsL-like"/>
</dbReference>
<comment type="caution">
    <text evidence="2">The sequence shown here is derived from an EMBL/GenBank/DDBJ whole genome shotgun (WGS) entry which is preliminary data.</text>
</comment>
<keyword evidence="1" id="KW-0812">Transmembrane</keyword>
<name>A0A6I3LKN5_9FLAO</name>
<evidence type="ECO:0000313" key="3">
    <source>
        <dbReference type="Proteomes" id="UP000438760"/>
    </source>
</evidence>
<accession>A0A6I3LKN5</accession>
<dbReference type="EMBL" id="WMJX01000013">
    <property type="protein sequence ID" value="MTG98066.1"/>
    <property type="molecule type" value="Genomic_DNA"/>
</dbReference>
<dbReference type="Pfam" id="PF19579">
    <property type="entry name" value="FtsL_2"/>
    <property type="match status" value="1"/>
</dbReference>
<keyword evidence="3" id="KW-1185">Reference proteome</keyword>
<reference evidence="2 3" key="1">
    <citation type="submission" date="2019-11" db="EMBL/GenBank/DDBJ databases">
        <title>Genome of Strain BIT-d1.</title>
        <authorList>
            <person name="Yang Y."/>
        </authorList>
    </citation>
    <scope>NUCLEOTIDE SEQUENCE [LARGE SCALE GENOMIC DNA]</scope>
    <source>
        <strain evidence="2 3">BIT-d1</strain>
    </source>
</reference>
<dbReference type="GO" id="GO:0008168">
    <property type="term" value="F:methyltransferase activity"/>
    <property type="evidence" value="ECO:0007669"/>
    <property type="project" value="UniProtKB-KW"/>
</dbReference>
<keyword evidence="1" id="KW-0472">Membrane</keyword>
<keyword evidence="1" id="KW-1133">Transmembrane helix</keyword>
<dbReference type="OrthoDB" id="1132266at2"/>
<sequence length="119" mass="13954">MRKNLVSPMDVIKAKILVHEDSAKNWAIIIYVICLCLILIWNTQAYETKVFKVTALTHEVKMLRAEFVDTRSELMELKMESTITKKLEDEGIYPSETPPTKIKVNLESKKESFWSRLWH</sequence>
<dbReference type="GO" id="GO:0032259">
    <property type="term" value="P:methylation"/>
    <property type="evidence" value="ECO:0007669"/>
    <property type="project" value="UniProtKB-KW"/>
</dbReference>
<evidence type="ECO:0000313" key="2">
    <source>
        <dbReference type="EMBL" id="MTG98066.1"/>
    </source>
</evidence>
<organism evidence="2 3">
    <name type="scientific">Myroides albus</name>
    <dbReference type="NCBI Taxonomy" id="2562892"/>
    <lineage>
        <taxon>Bacteria</taxon>
        <taxon>Pseudomonadati</taxon>
        <taxon>Bacteroidota</taxon>
        <taxon>Flavobacteriia</taxon>
        <taxon>Flavobacteriales</taxon>
        <taxon>Flavobacteriaceae</taxon>
        <taxon>Myroides</taxon>
    </lineage>
</organism>
<protein>
    <submittedName>
        <fullName evidence="2">S-adenosyl-methyltransferase</fullName>
    </submittedName>
</protein>
<dbReference type="Proteomes" id="UP000438760">
    <property type="component" value="Unassembled WGS sequence"/>
</dbReference>
<proteinExistence type="predicted"/>
<feature type="transmembrane region" description="Helical" evidence="1">
    <location>
        <begin position="25"/>
        <end position="42"/>
    </location>
</feature>